<evidence type="ECO:0000313" key="1">
    <source>
        <dbReference type="EMBL" id="THV58351.1"/>
    </source>
</evidence>
<name>A0ABY2R5C3_9FLAO</name>
<organism evidence="1 2">
    <name type="scientific">Chryseobacterium candidae</name>
    <dbReference type="NCBI Taxonomy" id="1978493"/>
    <lineage>
        <taxon>Bacteria</taxon>
        <taxon>Pseudomonadati</taxon>
        <taxon>Bacteroidota</taxon>
        <taxon>Flavobacteriia</taxon>
        <taxon>Flavobacteriales</taxon>
        <taxon>Weeksellaceae</taxon>
        <taxon>Chryseobacterium group</taxon>
        <taxon>Chryseobacterium</taxon>
    </lineage>
</organism>
<dbReference type="EMBL" id="SDLV01000025">
    <property type="protein sequence ID" value="THV58351.1"/>
    <property type="molecule type" value="Genomic_DNA"/>
</dbReference>
<reference evidence="1 2" key="1">
    <citation type="submission" date="2019-01" db="EMBL/GenBank/DDBJ databases">
        <authorList>
            <person name="B I."/>
            <person name="Ch S."/>
            <person name="Ch V.R."/>
        </authorList>
    </citation>
    <scope>NUCLEOTIDE SEQUENCE [LARGE SCALE GENOMIC DNA]</scope>
    <source>
        <strain evidence="1 2">JC507</strain>
    </source>
</reference>
<proteinExistence type="predicted"/>
<dbReference type="Proteomes" id="UP000306038">
    <property type="component" value="Unassembled WGS sequence"/>
</dbReference>
<gene>
    <name evidence="1" type="ORF">EK417_12050</name>
</gene>
<accession>A0ABY2R5C3</accession>
<evidence type="ECO:0000313" key="2">
    <source>
        <dbReference type="Proteomes" id="UP000306038"/>
    </source>
</evidence>
<protein>
    <submittedName>
        <fullName evidence="1">Uncharacterized protein</fullName>
    </submittedName>
</protein>
<comment type="caution">
    <text evidence="1">The sequence shown here is derived from an EMBL/GenBank/DDBJ whole genome shotgun (WGS) entry which is preliminary data.</text>
</comment>
<keyword evidence="2" id="KW-1185">Reference proteome</keyword>
<dbReference type="RefSeq" id="WP_136522286.1">
    <property type="nucleotide sequence ID" value="NZ_SDLV01000025.1"/>
</dbReference>
<sequence>MAQTLKLEIFKIAIKPRNSREDFVDFNNLFESIDEDKDQAYQKFFSDFIDLFGGKFKSDQKKTKGICTTNQNKGTIRSINNVIDIEMWGGTIGSLQLIFNQDNADEEIGKIGLNEIASLPFYIKLWTPFDHSSGILMVQSYTDHTVSNLVKIIFREFIKSYGFTLNFSSFTPEAIKEEYLKNSHVYEIKMITDKVSRGKRALINPLFADEQDLKITVTVSGFKHDVNDFWRNIKGYGANKVIGANLDDLDMSEEAGYNIKAYYKDENGHLANVGIKNIYDISPTIFLPEEIMSGDTRHFDYEKIKRHTDRILEQIKIEIGYN</sequence>